<dbReference type="EMBL" id="PJQD01000096">
    <property type="protein sequence ID" value="POY70878.1"/>
    <property type="molecule type" value="Genomic_DNA"/>
</dbReference>
<evidence type="ECO:0000256" key="6">
    <source>
        <dbReference type="ARBA" id="ARBA00023242"/>
    </source>
</evidence>
<name>A0A2S5B270_9BASI</name>
<keyword evidence="4" id="KW-0677">Repeat</keyword>
<keyword evidence="5" id="KW-0653">Protein transport</keyword>
<proteinExistence type="inferred from homology"/>
<dbReference type="Gene3D" id="1.25.10.10">
    <property type="entry name" value="Leucine-rich Repeat Variant"/>
    <property type="match status" value="1"/>
</dbReference>
<sequence length="1153" mass="123262">MSRLAALVPPKIASPSAIGAPQSAARMAKVVEFYSALPKGQAPKKHVGMSPLARYKARYFDGENASGAPFLHVIGGLFLIGYTIDYNMHLKHHKNNHHSERLEAPYGARLASTTDVFDLVRVVMDAEVAQVVQVKLLRGNVELTSKLRLTCLDLQAIQALYDPSTPPAVQSTLERQLQQVQASPAAWSVVGTLISHSDASVRFFGASTLQQAISRSWHSLDPNNPAPADLEGPAGALKESLLQWLATSAAAAYPANGNAGTPGEKPVLRKLAAATTSLSLRLGAEWSDWLLEVIMRIAASGASREATLEILSTAIEEIARADFVGSQRMAYMAQLSSTIPHLVSTLESSMSPSAKPSETNLALTCFVAYLNAGQLSHAELTTLYPCLLPHVSRNETVIKAASALEELVERSSGLTEGGGFGVTRFVHRQRTSELIQHWVTGPYVQQVLEQAVAEAQDGGEPEDEALAVFKLVTTVADHFITTFLFDPPPPSAAVDPSSLLTLAHPSVHSLFSLLLALSTFPGYTSEAYAINELPMGAWMNLQELGADEGFMPGPGEGREGRPGKEAEWAAYKGVFAALAEGLRERAIRPAESEFFGWPKDIRDAFRVNRSTTLNDTVQYAFFVLRDELIGHLVSLAAQQVSSPSSAGKDAHENLEATLFILLSLGEVVPMGPSLSELDPSAPPPPLQQYLATLFGPAVLGRIPSEPGMHQSLRSTTLRLVGAYSSWFASHPDACLQAVTFVIAGLQEAELVPGAAKALRGLCDSNRKVLMRHVPSFVQVLGGLEGRIPETELAKVLQSVASVIQALPEDEIVEPLLMLANPVVGKLGAACAAAAAQLSYLAALARGLADPEGDVIDLDASLDETSLVRETATRILNEPRVLDMRRALETSIEAVATTWPGDAEIVTALADYLSASSVWLGIEAQLLARLARDSSDGTLSDSDLAALSSPVERSLQVILAAYADVAAMAENPDVVAAFLSLCCQITRLFPRIFLSLPPQYLDAVLAFAERGLSMQEQFSLKSTVELLLMSVQQTRMASASSSAFQAAVLPRIPSIMRSTLQAVGGLAPRSHLVSLSELLHACLLRAPEQARPTLKALLGEAGFPSDRATGDAKARFERAVNSARTGKQVRQAVTDFALVCRGLDGTAYGLATTY</sequence>
<dbReference type="InterPro" id="IPR013598">
    <property type="entry name" value="Exportin-1/Importin-b-like"/>
</dbReference>
<dbReference type="Pfam" id="PF24140">
    <property type="entry name" value="TPR_TNPO3_IPO13_3rd"/>
    <property type="match status" value="1"/>
</dbReference>
<comment type="similarity">
    <text evidence="2">Belongs to the importin beta family.</text>
</comment>
<dbReference type="Pfam" id="PF08389">
    <property type="entry name" value="Xpo1"/>
    <property type="match status" value="1"/>
</dbReference>
<evidence type="ECO:0000256" key="3">
    <source>
        <dbReference type="ARBA" id="ARBA00022448"/>
    </source>
</evidence>
<evidence type="ECO:0000256" key="5">
    <source>
        <dbReference type="ARBA" id="ARBA00022927"/>
    </source>
</evidence>
<dbReference type="InterPro" id="IPR001494">
    <property type="entry name" value="Importin-beta_N"/>
</dbReference>
<dbReference type="PANTHER" id="PTHR12363">
    <property type="entry name" value="TRANSPORTIN 3 AND IMPORTIN 13"/>
    <property type="match status" value="1"/>
</dbReference>
<keyword evidence="6" id="KW-0539">Nucleus</keyword>
<dbReference type="InterPro" id="IPR051345">
    <property type="entry name" value="Importin_beta-like_NTR"/>
</dbReference>
<comment type="subcellular location">
    <subcellularLocation>
        <location evidence="1">Nucleus</location>
    </subcellularLocation>
</comment>
<dbReference type="SMART" id="SM00913">
    <property type="entry name" value="IBN_N"/>
    <property type="match status" value="1"/>
</dbReference>
<dbReference type="InterPro" id="IPR019727">
    <property type="entry name" value="ATP_synth_F0_fsu_mt_fun"/>
</dbReference>
<dbReference type="Pfam" id="PF18806">
    <property type="entry name" value="Importin_rep_3"/>
    <property type="match status" value="1"/>
</dbReference>
<dbReference type="SUPFAM" id="SSF48371">
    <property type="entry name" value="ARM repeat"/>
    <property type="match status" value="1"/>
</dbReference>
<dbReference type="GO" id="GO:0005634">
    <property type="term" value="C:nucleus"/>
    <property type="evidence" value="ECO:0007669"/>
    <property type="project" value="UniProtKB-SubCell"/>
</dbReference>
<dbReference type="PANTHER" id="PTHR12363:SF33">
    <property type="entry name" value="IMPORTIN-13"/>
    <property type="match status" value="1"/>
</dbReference>
<dbReference type="InterPro" id="IPR040520">
    <property type="entry name" value="Importin_rep_3"/>
</dbReference>
<dbReference type="Pfam" id="PF03810">
    <property type="entry name" value="IBN_N"/>
    <property type="match status" value="1"/>
</dbReference>
<accession>A0A2S5B270</accession>
<protein>
    <recommendedName>
        <fullName evidence="7">Importin N-terminal domain-containing protein</fullName>
    </recommendedName>
</protein>
<dbReference type="GO" id="GO:0006606">
    <property type="term" value="P:protein import into nucleus"/>
    <property type="evidence" value="ECO:0007669"/>
    <property type="project" value="TreeGrafter"/>
</dbReference>
<evidence type="ECO:0000259" key="7">
    <source>
        <dbReference type="SMART" id="SM00913"/>
    </source>
</evidence>
<dbReference type="STRING" id="741276.A0A2S5B270"/>
<dbReference type="GO" id="GO:0031267">
    <property type="term" value="F:small GTPase binding"/>
    <property type="evidence" value="ECO:0007669"/>
    <property type="project" value="InterPro"/>
</dbReference>
<evidence type="ECO:0000256" key="4">
    <source>
        <dbReference type="ARBA" id="ARBA00022737"/>
    </source>
</evidence>
<comment type="caution">
    <text evidence="8">The sequence shown here is derived from an EMBL/GenBank/DDBJ whole genome shotgun (WGS) entry which is preliminary data.</text>
</comment>
<dbReference type="GO" id="GO:0015986">
    <property type="term" value="P:proton motive force-driven ATP synthesis"/>
    <property type="evidence" value="ECO:0007669"/>
    <property type="project" value="InterPro"/>
</dbReference>
<gene>
    <name evidence="8" type="ORF">BMF94_6055</name>
</gene>
<feature type="domain" description="Importin N-terminal" evidence="7">
    <location>
        <begin position="173"/>
        <end position="247"/>
    </location>
</feature>
<evidence type="ECO:0000313" key="8">
    <source>
        <dbReference type="EMBL" id="POY70878.1"/>
    </source>
</evidence>
<keyword evidence="3" id="KW-0813">Transport</keyword>
<dbReference type="GO" id="GO:0005737">
    <property type="term" value="C:cytoplasm"/>
    <property type="evidence" value="ECO:0007669"/>
    <property type="project" value="TreeGrafter"/>
</dbReference>
<dbReference type="InterPro" id="IPR057942">
    <property type="entry name" value="TPR_TNPO3_IPO13_3rd"/>
</dbReference>
<reference evidence="8 9" key="1">
    <citation type="journal article" date="2018" name="Front. Microbiol.">
        <title>Prospects for Fungal Bioremediation of Acidic Radioactive Waste Sites: Characterization and Genome Sequence of Rhodotorula taiwanensis MD1149.</title>
        <authorList>
            <person name="Tkavc R."/>
            <person name="Matrosova V.Y."/>
            <person name="Grichenko O.E."/>
            <person name="Gostincar C."/>
            <person name="Volpe R.P."/>
            <person name="Klimenkova P."/>
            <person name="Gaidamakova E.K."/>
            <person name="Zhou C.E."/>
            <person name="Stewart B.J."/>
            <person name="Lyman M.G."/>
            <person name="Malfatti S.A."/>
            <person name="Rubinfeld B."/>
            <person name="Courtot M."/>
            <person name="Singh J."/>
            <person name="Dalgard C.L."/>
            <person name="Hamilton T."/>
            <person name="Frey K.G."/>
            <person name="Gunde-Cimerman N."/>
            <person name="Dugan L."/>
            <person name="Daly M.J."/>
        </authorList>
    </citation>
    <scope>NUCLEOTIDE SEQUENCE [LARGE SCALE GENOMIC DNA]</scope>
    <source>
        <strain evidence="8 9">MD1149</strain>
    </source>
</reference>
<dbReference type="Pfam" id="PF10791">
    <property type="entry name" value="F1F0-ATPsyn_F"/>
    <property type="match status" value="1"/>
</dbReference>
<evidence type="ECO:0000256" key="1">
    <source>
        <dbReference type="ARBA" id="ARBA00004123"/>
    </source>
</evidence>
<evidence type="ECO:0000256" key="2">
    <source>
        <dbReference type="ARBA" id="ARBA00007991"/>
    </source>
</evidence>
<dbReference type="OrthoDB" id="2016913at2759"/>
<organism evidence="8 9">
    <name type="scientific">Rhodotorula taiwanensis</name>
    <dbReference type="NCBI Taxonomy" id="741276"/>
    <lineage>
        <taxon>Eukaryota</taxon>
        <taxon>Fungi</taxon>
        <taxon>Dikarya</taxon>
        <taxon>Basidiomycota</taxon>
        <taxon>Pucciniomycotina</taxon>
        <taxon>Microbotryomycetes</taxon>
        <taxon>Sporidiobolales</taxon>
        <taxon>Sporidiobolaceae</taxon>
        <taxon>Rhodotorula</taxon>
    </lineage>
</organism>
<dbReference type="AlphaFoldDB" id="A0A2S5B270"/>
<dbReference type="Proteomes" id="UP000237144">
    <property type="component" value="Unassembled WGS sequence"/>
</dbReference>
<dbReference type="InterPro" id="IPR016024">
    <property type="entry name" value="ARM-type_fold"/>
</dbReference>
<dbReference type="InterPro" id="IPR011989">
    <property type="entry name" value="ARM-like"/>
</dbReference>
<keyword evidence="9" id="KW-1185">Reference proteome</keyword>
<evidence type="ECO:0000313" key="9">
    <source>
        <dbReference type="Proteomes" id="UP000237144"/>
    </source>
</evidence>